<evidence type="ECO:0000259" key="3">
    <source>
        <dbReference type="PROSITE" id="PS50887"/>
    </source>
</evidence>
<feature type="domain" description="EAL" evidence="2">
    <location>
        <begin position="427"/>
        <end position="678"/>
    </location>
</feature>
<feature type="transmembrane region" description="Helical" evidence="1">
    <location>
        <begin position="12"/>
        <end position="35"/>
    </location>
</feature>
<dbReference type="InterPro" id="IPR052155">
    <property type="entry name" value="Biofilm_reg_signaling"/>
</dbReference>
<dbReference type="InterPro" id="IPR035919">
    <property type="entry name" value="EAL_sf"/>
</dbReference>
<dbReference type="InterPro" id="IPR005330">
    <property type="entry name" value="MHYT_dom"/>
</dbReference>
<dbReference type="STRING" id="1844006.PhaeoP97_00106"/>
<evidence type="ECO:0000313" key="6">
    <source>
        <dbReference type="Proteomes" id="UP000183859"/>
    </source>
</evidence>
<dbReference type="OrthoDB" id="9814202at2"/>
<feature type="transmembrane region" description="Helical" evidence="1">
    <location>
        <begin position="217"/>
        <end position="238"/>
    </location>
</feature>
<dbReference type="SMART" id="SM00267">
    <property type="entry name" value="GGDEF"/>
    <property type="match status" value="1"/>
</dbReference>
<dbReference type="InterPro" id="IPR000160">
    <property type="entry name" value="GGDEF_dom"/>
</dbReference>
<dbReference type="PANTHER" id="PTHR44757:SF2">
    <property type="entry name" value="BIOFILM ARCHITECTURE MAINTENANCE PROTEIN MBAA"/>
    <property type="match status" value="1"/>
</dbReference>
<dbReference type="KEGG" id="php:PhaeoP97_00106"/>
<dbReference type="Gene3D" id="3.30.70.270">
    <property type="match status" value="1"/>
</dbReference>
<dbReference type="CDD" id="cd01949">
    <property type="entry name" value="GGDEF"/>
    <property type="match status" value="1"/>
</dbReference>
<feature type="transmembrane region" description="Helical" evidence="1">
    <location>
        <begin position="113"/>
        <end position="136"/>
    </location>
</feature>
<evidence type="ECO:0000256" key="1">
    <source>
        <dbReference type="PROSITE-ProRule" id="PRU00244"/>
    </source>
</evidence>
<protein>
    <submittedName>
        <fullName evidence="5">Putative signaling protein with diguanylate cyclase/phosphodiesterase activity</fullName>
    </submittedName>
</protein>
<dbReference type="SUPFAM" id="SSF141868">
    <property type="entry name" value="EAL domain-like"/>
    <property type="match status" value="1"/>
</dbReference>
<dbReference type="Gene3D" id="3.20.20.450">
    <property type="entry name" value="EAL domain"/>
    <property type="match status" value="1"/>
</dbReference>
<feature type="transmembrane region" description="Helical" evidence="1">
    <location>
        <begin position="47"/>
        <end position="72"/>
    </location>
</feature>
<sequence length="687" mass="75414">MYSVVQCITQEHNLGLVAVAALVCVIGSCLSVLMTQRLGHTVGNRKLVQLALTSLISGGTVWTTHFIAMLAFDPGYIHGYDPLTTALSLGAAVLGMVMTNGVYALAHSTSYRVAASGAMFGLSVSTMHYLGMTGYLLPGEIVWETTPLVSSILLGALFGMATYGYITRFSEGRHWLVSVALMSLTICTMHFTGMSAITVQLSPLYSVPAEVISDTTLSLLILGAMAIILMIGFAALSIETNMESEARGQLQHAALHDPLTGLPNRMSLTRKMASLTELLERDETERVAVLTLDLNLFKEINDLYGHAAGDIVLGTVADRLAAAVEQDEFIARVGGDEFVAFKRGFRRVDQVMAFAERLHALIVEPVDFDNTSAIIGVAIGVATSQEDGRDIRDLLHKSDVAMYRAKADADRHICLFNAQMEQHSRERLELVNDLRQACKAGDQFELAYQLQNDLTSLEPVGFEVLLRWNHPTRGRVPPTTFIPIAEETGLIRQIGLWVLRTACHEASTWHGQYNIAVNVAPQQLMQPSFVEHVSDILLETGLSAQQLELEITEASIIDDQVHTLKVMQQLKNMGLRIAMDDFGTGYSSLAMLQTFPFDKIKIDRSFVQNVHKDAQRAAIVRSTLLLGAALDIPVLAEGVEVEDELQFLRLENCASVQGFYFGKPMSRDEMRVLVQGKKAKPTEKKTA</sequence>
<feature type="transmembrane region" description="Helical" evidence="1">
    <location>
        <begin position="148"/>
        <end position="166"/>
    </location>
</feature>
<dbReference type="InterPro" id="IPR001633">
    <property type="entry name" value="EAL_dom"/>
</dbReference>
<evidence type="ECO:0000313" key="5">
    <source>
        <dbReference type="EMBL" id="APG45561.1"/>
    </source>
</evidence>
<dbReference type="InterPro" id="IPR029787">
    <property type="entry name" value="Nucleotide_cyclase"/>
</dbReference>
<dbReference type="GO" id="GO:0016020">
    <property type="term" value="C:membrane"/>
    <property type="evidence" value="ECO:0007669"/>
    <property type="project" value="UniProtKB-UniRule"/>
</dbReference>
<dbReference type="PROSITE" id="PS50887">
    <property type="entry name" value="GGDEF"/>
    <property type="match status" value="1"/>
</dbReference>
<dbReference type="SUPFAM" id="SSF55073">
    <property type="entry name" value="Nucleotide cyclase"/>
    <property type="match status" value="1"/>
</dbReference>
<feature type="transmembrane region" description="Helical" evidence="1">
    <location>
        <begin position="175"/>
        <end position="197"/>
    </location>
</feature>
<dbReference type="SMART" id="SM00052">
    <property type="entry name" value="EAL"/>
    <property type="match status" value="1"/>
</dbReference>
<dbReference type="Proteomes" id="UP000183859">
    <property type="component" value="Chromosome"/>
</dbReference>
<keyword evidence="1" id="KW-1133">Transmembrane helix</keyword>
<evidence type="ECO:0000259" key="4">
    <source>
        <dbReference type="PROSITE" id="PS50924"/>
    </source>
</evidence>
<name>A0A1L3I0D6_9RHOB</name>
<dbReference type="PANTHER" id="PTHR44757">
    <property type="entry name" value="DIGUANYLATE CYCLASE DGCP"/>
    <property type="match status" value="1"/>
</dbReference>
<dbReference type="InterPro" id="IPR043128">
    <property type="entry name" value="Rev_trsase/Diguanyl_cyclase"/>
</dbReference>
<feature type="transmembrane region" description="Helical" evidence="1">
    <location>
        <begin position="84"/>
        <end position="106"/>
    </location>
</feature>
<keyword evidence="6" id="KW-1185">Reference proteome</keyword>
<proteinExistence type="predicted"/>
<dbReference type="CDD" id="cd01948">
    <property type="entry name" value="EAL"/>
    <property type="match status" value="1"/>
</dbReference>
<dbReference type="PROSITE" id="PS50924">
    <property type="entry name" value="MHYT"/>
    <property type="match status" value="1"/>
</dbReference>
<feature type="domain" description="GGDEF" evidence="3">
    <location>
        <begin position="285"/>
        <end position="418"/>
    </location>
</feature>
<dbReference type="EMBL" id="CP016364">
    <property type="protein sequence ID" value="APG45561.1"/>
    <property type="molecule type" value="Genomic_DNA"/>
</dbReference>
<gene>
    <name evidence="5" type="ORF">PhaeoP97_00106</name>
</gene>
<dbReference type="NCBIfam" id="TIGR00254">
    <property type="entry name" value="GGDEF"/>
    <property type="match status" value="1"/>
</dbReference>
<organism evidence="5 6">
    <name type="scientific">Phaeobacter porticola</name>
    <dbReference type="NCBI Taxonomy" id="1844006"/>
    <lineage>
        <taxon>Bacteria</taxon>
        <taxon>Pseudomonadati</taxon>
        <taxon>Pseudomonadota</taxon>
        <taxon>Alphaproteobacteria</taxon>
        <taxon>Rhodobacterales</taxon>
        <taxon>Roseobacteraceae</taxon>
        <taxon>Phaeobacter</taxon>
    </lineage>
</organism>
<reference evidence="6" key="1">
    <citation type="submission" date="2016-07" db="EMBL/GenBank/DDBJ databases">
        <title>Phaeobacter portensis sp. nov., a tropodithietic acid producing bacterium isolated from a German harbor.</title>
        <authorList>
            <person name="Freese H.M."/>
            <person name="Bunk B."/>
            <person name="Breider S."/>
            <person name="Brinkhoff T."/>
        </authorList>
    </citation>
    <scope>NUCLEOTIDE SEQUENCE [LARGE SCALE GENOMIC DNA]</scope>
    <source>
        <strain evidence="6">P97</strain>
    </source>
</reference>
<dbReference type="Pfam" id="PF00563">
    <property type="entry name" value="EAL"/>
    <property type="match status" value="1"/>
</dbReference>
<feature type="domain" description="MHYT" evidence="4">
    <location>
        <begin position="12"/>
        <end position="200"/>
    </location>
</feature>
<dbReference type="RefSeq" id="WP_072503402.1">
    <property type="nucleotide sequence ID" value="NZ_CP016364.1"/>
</dbReference>
<accession>A0A1L3I0D6</accession>
<dbReference type="Pfam" id="PF03707">
    <property type="entry name" value="MHYT"/>
    <property type="match status" value="3"/>
</dbReference>
<dbReference type="PROSITE" id="PS50883">
    <property type="entry name" value="EAL"/>
    <property type="match status" value="1"/>
</dbReference>
<evidence type="ECO:0000259" key="2">
    <source>
        <dbReference type="PROSITE" id="PS50883"/>
    </source>
</evidence>
<dbReference type="AlphaFoldDB" id="A0A1L3I0D6"/>
<dbReference type="Pfam" id="PF00990">
    <property type="entry name" value="GGDEF"/>
    <property type="match status" value="1"/>
</dbReference>
<keyword evidence="1" id="KW-0812">Transmembrane</keyword>
<keyword evidence="1" id="KW-0472">Membrane</keyword>